<dbReference type="InterPro" id="IPR010854">
    <property type="entry name" value="YdgH/BhsA/McbA-like_dom"/>
</dbReference>
<comment type="similarity">
    <text evidence="4">Belongs to the BhsA/McbA family.</text>
</comment>
<dbReference type="OrthoDB" id="6583245at2"/>
<reference evidence="7 8" key="1">
    <citation type="journal article" date="2012" name="J. Bacteriol.">
        <title>Complete genome sequence of the B12-producing Shimwellia blattae strain DSM 4481, isolated from a cockroach.</title>
        <authorList>
            <person name="Brzuszkiewicz E."/>
            <person name="Waschkowitz T."/>
            <person name="Wiezer A."/>
            <person name="Daniel R."/>
        </authorList>
    </citation>
    <scope>NUCLEOTIDE SEQUENCE [LARGE SCALE GENOMIC DNA]</scope>
    <source>
        <strain evidence="8">ATCC 29907 / DSM 4481 / JCM 1650 / NBRC 105725 / CDC 9005-74</strain>
    </source>
</reference>
<organism evidence="7 8">
    <name type="scientific">Shimwellia blattae (strain ATCC 29907 / DSM 4481 / JCM 1650 / NBRC 105725 / CDC 9005-74)</name>
    <name type="common">Escherichia blattae</name>
    <dbReference type="NCBI Taxonomy" id="630626"/>
    <lineage>
        <taxon>Bacteria</taxon>
        <taxon>Pseudomonadati</taxon>
        <taxon>Pseudomonadota</taxon>
        <taxon>Gammaproteobacteria</taxon>
        <taxon>Enterobacterales</taxon>
        <taxon>Enterobacteriaceae</taxon>
        <taxon>Shimwellia</taxon>
    </lineage>
</organism>
<feature type="chain" id="PRO_5003656050" evidence="5">
    <location>
        <begin position="23"/>
        <end position="86"/>
    </location>
</feature>
<evidence type="ECO:0000256" key="4">
    <source>
        <dbReference type="ARBA" id="ARBA00038138"/>
    </source>
</evidence>
<evidence type="ECO:0000313" key="8">
    <source>
        <dbReference type="Proteomes" id="UP000001955"/>
    </source>
</evidence>
<accession>K6VSK3</accession>
<dbReference type="InterPro" id="IPR025543">
    <property type="entry name" value="Dodecin-like"/>
</dbReference>
<dbReference type="PATRIC" id="fig|630626.3.peg.2531"/>
<feature type="signal peptide" evidence="5">
    <location>
        <begin position="1"/>
        <end position="22"/>
    </location>
</feature>
<dbReference type="EMBL" id="CP001560">
    <property type="protein sequence ID" value="AFJ47686.1"/>
    <property type="molecule type" value="Genomic_DNA"/>
</dbReference>
<protein>
    <submittedName>
        <fullName evidence="7">Putative secreted protein</fullName>
    </submittedName>
</protein>
<dbReference type="Gene3D" id="3.30.1660.10">
    <property type="entry name" value="Flavin-binding protein dodecin"/>
    <property type="match status" value="1"/>
</dbReference>
<dbReference type="PANTHER" id="PTHR34156">
    <property type="entry name" value="OUTER MEMBRANE PROTEIN-RELATED-RELATED"/>
    <property type="match status" value="1"/>
</dbReference>
<comment type="subcellular location">
    <subcellularLocation>
        <location evidence="1">Periplasm</location>
    </subcellularLocation>
</comment>
<proteinExistence type="inferred from homology"/>
<feature type="domain" description="YdgH/BhsA/McbA-like" evidence="6">
    <location>
        <begin position="34"/>
        <end position="86"/>
    </location>
</feature>
<dbReference type="PANTHER" id="PTHR34156:SF1">
    <property type="entry name" value="PERIPLASMIC PROTEIN"/>
    <property type="match status" value="1"/>
</dbReference>
<dbReference type="AlphaFoldDB" id="I2BAY2"/>
<dbReference type="RefSeq" id="WP_002439397.1">
    <property type="nucleotide sequence ID" value="NC_017910.1"/>
</dbReference>
<keyword evidence="3" id="KW-0574">Periplasm</keyword>
<dbReference type="Proteomes" id="UP000001955">
    <property type="component" value="Chromosome"/>
</dbReference>
<dbReference type="NCBIfam" id="NF047859">
    <property type="entry name" value="StressCuResBhsA"/>
    <property type="match status" value="1"/>
</dbReference>
<dbReference type="eggNOG" id="ENOG503333J">
    <property type="taxonomic scope" value="Bacteria"/>
</dbReference>
<evidence type="ECO:0000256" key="5">
    <source>
        <dbReference type="SAM" id="SignalP"/>
    </source>
</evidence>
<dbReference type="STRING" id="630626.EBL_c26000"/>
<dbReference type="NCBIfam" id="NF040473">
    <property type="entry name" value="peri_YbiM_McbA"/>
    <property type="match status" value="1"/>
</dbReference>
<sequence length="86" mass="8890">MKKLLLVVTAALLVSAAHGSFAAQTLTQEQLGQLHKAGTVSASGASNLDDLQAQLAEKARQEGAKGYVITSAGGENKMFGTANIYK</sequence>
<dbReference type="SUPFAM" id="SSF159871">
    <property type="entry name" value="YdgH-like"/>
    <property type="match status" value="1"/>
</dbReference>
<dbReference type="HOGENOM" id="CLU_158602_2_1_6"/>
<dbReference type="InterPro" id="IPR051096">
    <property type="entry name" value="BhsA/McbA_stress_biofilm_assoc"/>
</dbReference>
<dbReference type="InterPro" id="IPR036275">
    <property type="entry name" value="YdgH-like_sf"/>
</dbReference>
<evidence type="ECO:0000259" key="6">
    <source>
        <dbReference type="Pfam" id="PF07338"/>
    </source>
</evidence>
<evidence type="ECO:0000256" key="2">
    <source>
        <dbReference type="ARBA" id="ARBA00022729"/>
    </source>
</evidence>
<accession>I2BAY2</accession>
<dbReference type="Pfam" id="PF07338">
    <property type="entry name" value="YdgH_BhsA-like"/>
    <property type="match status" value="1"/>
</dbReference>
<evidence type="ECO:0000256" key="3">
    <source>
        <dbReference type="ARBA" id="ARBA00022764"/>
    </source>
</evidence>
<dbReference type="GO" id="GO:0042597">
    <property type="term" value="C:periplasmic space"/>
    <property type="evidence" value="ECO:0007669"/>
    <property type="project" value="UniProtKB-SubCell"/>
</dbReference>
<keyword evidence="8" id="KW-1185">Reference proteome</keyword>
<keyword evidence="2 5" id="KW-0732">Signal</keyword>
<evidence type="ECO:0000256" key="1">
    <source>
        <dbReference type="ARBA" id="ARBA00004418"/>
    </source>
</evidence>
<dbReference type="KEGG" id="ebt:EBL_c26000"/>
<name>I2BAY2_SHIBC</name>
<evidence type="ECO:0000313" key="7">
    <source>
        <dbReference type="EMBL" id="AFJ47686.1"/>
    </source>
</evidence>
<gene>
    <name evidence="7" type="primary">ybiM</name>
    <name evidence="7" type="ordered locus">EBL_c26000</name>
</gene>